<dbReference type="GO" id="GO:0016757">
    <property type="term" value="F:glycosyltransferase activity"/>
    <property type="evidence" value="ECO:0007669"/>
    <property type="project" value="InterPro"/>
</dbReference>
<dbReference type="CDD" id="cd03811">
    <property type="entry name" value="GT4_GT28_WabH-like"/>
    <property type="match status" value="1"/>
</dbReference>
<gene>
    <name evidence="3" type="ORF">AS888_00555</name>
</gene>
<sequence>MLYENKFNIKKTKVAFLSAKMSLGGAERVISNLVNALTSEVEVHTLLLYDQTKNDYPLKGKVVSLGDNEKRNRITEIPYYCSKIKEYVESNEIDCVISFMEYPNLLNMLTPVKVKKVVSVRNFMSEKWKNKKGVFWKTSFRLLYRKAAAVVCPTQIIAKDMEDNYNVPQKKLKLIYNPYEIEKLSKTMLEVVDEEYNNWFNGTTIITMGNLSFAKGHCHLIRSFATVKKHIPNAKLVILGEGQYRSRLIQLTKDLEISDDVLFLGFQSNPHKFIKQSNIYVLSSYYEGFPNALAEAMICGLPVISTDCKSGPREILAPETEINSLVSAVEYAEYGVLFPVFKAECFDAKEELSVEELYLSKAIINLMGNRELYENYKSKSNVRVLDFHIKNIINKWLELIND</sequence>
<name>A0A109MUA8_9BACI</name>
<keyword evidence="4" id="KW-1185">Reference proteome</keyword>
<dbReference type="AlphaFoldDB" id="A0A109MUA8"/>
<accession>A0A109MUA8</accession>
<dbReference type="Pfam" id="PF00534">
    <property type="entry name" value="Glycos_transf_1"/>
    <property type="match status" value="1"/>
</dbReference>
<dbReference type="SUPFAM" id="SSF53756">
    <property type="entry name" value="UDP-Glycosyltransferase/glycogen phosphorylase"/>
    <property type="match status" value="1"/>
</dbReference>
<dbReference type="PANTHER" id="PTHR12526">
    <property type="entry name" value="GLYCOSYLTRANSFERASE"/>
    <property type="match status" value="1"/>
</dbReference>
<evidence type="ECO:0000313" key="4">
    <source>
        <dbReference type="Proteomes" id="UP000064189"/>
    </source>
</evidence>
<feature type="domain" description="Glycosyltransferase subfamily 4-like N-terminal" evidence="2">
    <location>
        <begin position="24"/>
        <end position="182"/>
    </location>
</feature>
<dbReference type="InterPro" id="IPR028098">
    <property type="entry name" value="Glyco_trans_4-like_N"/>
</dbReference>
<evidence type="ECO:0000259" key="1">
    <source>
        <dbReference type="Pfam" id="PF00534"/>
    </source>
</evidence>
<evidence type="ECO:0008006" key="5">
    <source>
        <dbReference type="Google" id="ProtNLM"/>
    </source>
</evidence>
<dbReference type="Proteomes" id="UP000064189">
    <property type="component" value="Unassembled WGS sequence"/>
</dbReference>
<dbReference type="Gene3D" id="3.40.50.2000">
    <property type="entry name" value="Glycogen Phosphorylase B"/>
    <property type="match status" value="2"/>
</dbReference>
<feature type="domain" description="Glycosyl transferase family 1" evidence="1">
    <location>
        <begin position="203"/>
        <end position="319"/>
    </location>
</feature>
<dbReference type="InterPro" id="IPR001296">
    <property type="entry name" value="Glyco_trans_1"/>
</dbReference>
<protein>
    <recommendedName>
        <fullName evidence="5">Glycosyltransferase</fullName>
    </recommendedName>
</protein>
<organism evidence="3 4">
    <name type="scientific">Peribacillus simplex</name>
    <dbReference type="NCBI Taxonomy" id="1478"/>
    <lineage>
        <taxon>Bacteria</taxon>
        <taxon>Bacillati</taxon>
        <taxon>Bacillota</taxon>
        <taxon>Bacilli</taxon>
        <taxon>Bacillales</taxon>
        <taxon>Bacillaceae</taxon>
        <taxon>Peribacillus</taxon>
    </lineage>
</organism>
<dbReference type="PANTHER" id="PTHR12526:SF630">
    <property type="entry name" value="GLYCOSYLTRANSFERASE"/>
    <property type="match status" value="1"/>
</dbReference>
<evidence type="ECO:0000259" key="2">
    <source>
        <dbReference type="Pfam" id="PF13439"/>
    </source>
</evidence>
<dbReference type="Pfam" id="PF13439">
    <property type="entry name" value="Glyco_transf_4"/>
    <property type="match status" value="1"/>
</dbReference>
<proteinExistence type="predicted"/>
<dbReference type="EMBL" id="LNNH01000040">
    <property type="protein sequence ID" value="KWW14057.1"/>
    <property type="molecule type" value="Genomic_DNA"/>
</dbReference>
<comment type="caution">
    <text evidence="3">The sequence shown here is derived from an EMBL/GenBank/DDBJ whole genome shotgun (WGS) entry which is preliminary data.</text>
</comment>
<evidence type="ECO:0000313" key="3">
    <source>
        <dbReference type="EMBL" id="KWW14057.1"/>
    </source>
</evidence>
<reference evidence="3 4" key="1">
    <citation type="submission" date="2015-11" db="EMBL/GenBank/DDBJ databases">
        <title>Genome Sequence of Bacillus simplex strain VanAntwerpen2.</title>
        <authorList>
            <person name="Couger M.B."/>
        </authorList>
    </citation>
    <scope>NUCLEOTIDE SEQUENCE [LARGE SCALE GENOMIC DNA]</scope>
    <source>
        <strain evidence="3 4">VanAntwerpen02</strain>
    </source>
</reference>